<dbReference type="Proteomes" id="UP000623509">
    <property type="component" value="Unassembled WGS sequence"/>
</dbReference>
<keyword evidence="5" id="KW-0804">Transcription</keyword>
<name>A0A272ESF8_9RHOO</name>
<dbReference type="Gene3D" id="3.40.50.2300">
    <property type="match status" value="1"/>
</dbReference>
<dbReference type="EMBL" id="MDUX01000030">
    <property type="protein sequence ID" value="KAF7599039.1"/>
    <property type="molecule type" value="Genomic_DNA"/>
</dbReference>
<dbReference type="InterPro" id="IPR039420">
    <property type="entry name" value="WalR-like"/>
</dbReference>
<dbReference type="GO" id="GO:0016491">
    <property type="term" value="F:oxidoreductase activity"/>
    <property type="evidence" value="ECO:0007669"/>
    <property type="project" value="UniProtKB-KW"/>
</dbReference>
<dbReference type="PANTHER" id="PTHR48111">
    <property type="entry name" value="REGULATOR OF RPOS"/>
    <property type="match status" value="1"/>
</dbReference>
<feature type="domain" description="Response regulatory" evidence="8">
    <location>
        <begin position="2"/>
        <end position="115"/>
    </location>
</feature>
<dbReference type="InterPro" id="IPR036388">
    <property type="entry name" value="WH-like_DNA-bd_sf"/>
</dbReference>
<evidence type="ECO:0000256" key="4">
    <source>
        <dbReference type="ARBA" id="ARBA00023125"/>
    </source>
</evidence>
<evidence type="ECO:0000256" key="1">
    <source>
        <dbReference type="ARBA" id="ARBA00022553"/>
    </source>
</evidence>
<dbReference type="RefSeq" id="WP_095524781.1">
    <property type="nucleotide sequence ID" value="NZ_MDUX01000030.1"/>
</dbReference>
<reference evidence="10 13" key="1">
    <citation type="submission" date="2016-08" db="EMBL/GenBank/DDBJ databases">
        <title>Candidatus Dactylopiibacterium carminicum genome sequence.</title>
        <authorList>
            <person name="Ramirez-Puebla S.T."/>
            <person name="Ormeno-Orrillo E."/>
            <person name="Vera-Ponce De Leon A."/>
            <person name="Luis L."/>
            <person name="Sanchez-Flores A."/>
            <person name="Monica R."/>
            <person name="Martinez-Romero E."/>
        </authorList>
    </citation>
    <scope>NUCLEOTIDE SEQUENCE [LARGE SCALE GENOMIC DNA]</scope>
    <source>
        <strain evidence="10">END1</strain>
    </source>
</reference>
<feature type="DNA-binding region" description="OmpR/PhoB-type" evidence="7">
    <location>
        <begin position="125"/>
        <end position="222"/>
    </location>
</feature>
<proteinExistence type="predicted"/>
<keyword evidence="13" id="KW-1185">Reference proteome</keyword>
<dbReference type="GO" id="GO:0005829">
    <property type="term" value="C:cytosol"/>
    <property type="evidence" value="ECO:0007669"/>
    <property type="project" value="TreeGrafter"/>
</dbReference>
<keyword evidence="3" id="KW-0805">Transcription regulation</keyword>
<dbReference type="Pfam" id="PF00072">
    <property type="entry name" value="Response_reg"/>
    <property type="match status" value="1"/>
</dbReference>
<dbReference type="GO" id="GO:0032993">
    <property type="term" value="C:protein-DNA complex"/>
    <property type="evidence" value="ECO:0007669"/>
    <property type="project" value="TreeGrafter"/>
</dbReference>
<dbReference type="CDD" id="cd00383">
    <property type="entry name" value="trans_reg_C"/>
    <property type="match status" value="1"/>
</dbReference>
<dbReference type="PROSITE" id="PS50110">
    <property type="entry name" value="RESPONSE_REGULATORY"/>
    <property type="match status" value="1"/>
</dbReference>
<evidence type="ECO:0000313" key="12">
    <source>
        <dbReference type="Proteomes" id="UP000216107"/>
    </source>
</evidence>
<evidence type="ECO:0000256" key="2">
    <source>
        <dbReference type="ARBA" id="ARBA00023012"/>
    </source>
</evidence>
<dbReference type="InterPro" id="IPR011006">
    <property type="entry name" value="CheY-like_superfamily"/>
</dbReference>
<dbReference type="SUPFAM" id="SSF52172">
    <property type="entry name" value="CheY-like"/>
    <property type="match status" value="1"/>
</dbReference>
<dbReference type="AlphaFoldDB" id="A0A272ESF8"/>
<evidence type="ECO:0000256" key="3">
    <source>
        <dbReference type="ARBA" id="ARBA00023015"/>
    </source>
</evidence>
<dbReference type="GO" id="GO:0000156">
    <property type="term" value="F:phosphorelay response regulator activity"/>
    <property type="evidence" value="ECO:0007669"/>
    <property type="project" value="TreeGrafter"/>
</dbReference>
<dbReference type="Gene3D" id="1.10.10.10">
    <property type="entry name" value="Winged helix-like DNA-binding domain superfamily/Winged helix DNA-binding domain"/>
    <property type="match status" value="1"/>
</dbReference>
<keyword evidence="2" id="KW-0902">Two-component regulatory system</keyword>
<feature type="modified residue" description="4-aspartylphosphate" evidence="6">
    <location>
        <position position="51"/>
    </location>
</feature>
<dbReference type="SMART" id="SM00448">
    <property type="entry name" value="REC"/>
    <property type="match status" value="1"/>
</dbReference>
<evidence type="ECO:0000256" key="6">
    <source>
        <dbReference type="PROSITE-ProRule" id="PRU00169"/>
    </source>
</evidence>
<evidence type="ECO:0000256" key="5">
    <source>
        <dbReference type="ARBA" id="ARBA00023163"/>
    </source>
</evidence>
<evidence type="ECO:0000313" key="11">
    <source>
        <dbReference type="EMBL" id="PAS93044.1"/>
    </source>
</evidence>
<dbReference type="GO" id="GO:0000976">
    <property type="term" value="F:transcription cis-regulatory region binding"/>
    <property type="evidence" value="ECO:0007669"/>
    <property type="project" value="TreeGrafter"/>
</dbReference>
<feature type="domain" description="OmpR/PhoB-type" evidence="9">
    <location>
        <begin position="125"/>
        <end position="222"/>
    </location>
</feature>
<evidence type="ECO:0000313" key="13">
    <source>
        <dbReference type="Proteomes" id="UP000623509"/>
    </source>
</evidence>
<sequence>MRVLIVEDDTRVSYWLSCKLQNCGHNCRLVENGECALELVGKEAFDAILIDRMLPGMSGIDVLRALQHRPHPPAMVLSAVDQPSDRVEGLRAGAADYLGKPFDFTELLLRLEGLVKRRHHASDAGDLLQIEDLVIDRQNRRVSRGGQTIELTEKEYALLQVLAENLGRTVTRAMLLEKVWGYQFDPQTNLIDVHVSKLRGKIDRNYPRSLLRTIRAVGYVLG</sequence>
<keyword evidence="4 7" id="KW-0238">DNA-binding</keyword>
<reference evidence="11 12" key="2">
    <citation type="submission" date="2017-07" db="EMBL/GenBank/DDBJ databases">
        <title>Candidatus Dactylopiibacterium carminicum, a nitrogen-fixing symbiont of the cochineal insect Dactylopius coccus and Dactylopius opuntiae (Hemiptera: Coccoidea: Dactylopiidae).</title>
        <authorList>
            <person name="Vera A."/>
        </authorList>
    </citation>
    <scope>NUCLEOTIDE SEQUENCE [LARGE SCALE GENOMIC DNA]</scope>
    <source>
        <strain evidence="11 12">NFDCM</strain>
    </source>
</reference>
<dbReference type="PANTHER" id="PTHR48111:SF76">
    <property type="entry name" value="TWO-COMPONENT RESPONSE REGULATOR"/>
    <property type="match status" value="1"/>
</dbReference>
<dbReference type="OrthoDB" id="9802426at2"/>
<organism evidence="11 12">
    <name type="scientific">Candidatus Dactylopiibacterium carminicum</name>
    <dbReference type="NCBI Taxonomy" id="857335"/>
    <lineage>
        <taxon>Bacteria</taxon>
        <taxon>Pseudomonadati</taxon>
        <taxon>Pseudomonadota</taxon>
        <taxon>Betaproteobacteria</taxon>
        <taxon>Rhodocyclales</taxon>
        <taxon>Rhodocyclaceae</taxon>
        <taxon>Candidatus Dactylopiibacterium</taxon>
    </lineage>
</organism>
<comment type="caution">
    <text evidence="11">The sequence shown here is derived from an EMBL/GenBank/DDBJ whole genome shotgun (WGS) entry which is preliminary data.</text>
</comment>
<dbReference type="InterPro" id="IPR001789">
    <property type="entry name" value="Sig_transdc_resp-reg_receiver"/>
</dbReference>
<evidence type="ECO:0000313" key="10">
    <source>
        <dbReference type="EMBL" id="KAF7599039.1"/>
    </source>
</evidence>
<dbReference type="GO" id="GO:0006355">
    <property type="term" value="P:regulation of DNA-templated transcription"/>
    <property type="evidence" value="ECO:0007669"/>
    <property type="project" value="InterPro"/>
</dbReference>
<keyword evidence="1 6" id="KW-0597">Phosphoprotein</keyword>
<dbReference type="FunFam" id="1.10.10.10:FF:000005">
    <property type="entry name" value="Two-component system response regulator"/>
    <property type="match status" value="1"/>
</dbReference>
<dbReference type="InterPro" id="IPR001867">
    <property type="entry name" value="OmpR/PhoB-type_DNA-bd"/>
</dbReference>
<keyword evidence="10" id="KW-0560">Oxidoreductase</keyword>
<gene>
    <name evidence="10" type="ORF">BGI27_10090</name>
    <name evidence="11" type="ORF">CGU29_09175</name>
</gene>
<accession>A0A272ESF8</accession>
<protein>
    <submittedName>
        <fullName evidence="11">DNA-binding response regulator</fullName>
    </submittedName>
</protein>
<evidence type="ECO:0000259" key="8">
    <source>
        <dbReference type="PROSITE" id="PS50110"/>
    </source>
</evidence>
<dbReference type="SMART" id="SM00862">
    <property type="entry name" value="Trans_reg_C"/>
    <property type="match status" value="1"/>
</dbReference>
<dbReference type="EMBL" id="NMRN01000024">
    <property type="protein sequence ID" value="PAS93044.1"/>
    <property type="molecule type" value="Genomic_DNA"/>
</dbReference>
<dbReference type="Pfam" id="PF00486">
    <property type="entry name" value="Trans_reg_C"/>
    <property type="match status" value="1"/>
</dbReference>
<dbReference type="PROSITE" id="PS51755">
    <property type="entry name" value="OMPR_PHOB"/>
    <property type="match status" value="1"/>
</dbReference>
<evidence type="ECO:0000259" key="9">
    <source>
        <dbReference type="PROSITE" id="PS51755"/>
    </source>
</evidence>
<dbReference type="Proteomes" id="UP000216107">
    <property type="component" value="Unassembled WGS sequence"/>
</dbReference>
<evidence type="ECO:0000256" key="7">
    <source>
        <dbReference type="PROSITE-ProRule" id="PRU01091"/>
    </source>
</evidence>